<evidence type="ECO:0000259" key="1">
    <source>
        <dbReference type="Pfam" id="PF06114"/>
    </source>
</evidence>
<evidence type="ECO:0000313" key="3">
    <source>
        <dbReference type="Proteomes" id="UP000529861"/>
    </source>
</evidence>
<reference evidence="2 3" key="1">
    <citation type="submission" date="2020-04" db="EMBL/GenBank/DDBJ databases">
        <title>Draft genome sequence of Caldanaerobacter sunterraneus. strain 1523vc isolated from Griffin hot spring, Kamchatka, Russia.</title>
        <authorList>
            <person name="Toshchakov S.V."/>
            <person name="Podosokorskaya O.A."/>
            <person name="Kublanov I.V."/>
            <person name="Korzhenkov A."/>
            <person name="Patrushev M.V."/>
        </authorList>
    </citation>
    <scope>NUCLEOTIDE SEQUENCE [LARGE SCALE GENOMIC DNA]</scope>
    <source>
        <strain evidence="2 3">1523vc</strain>
    </source>
</reference>
<gene>
    <name evidence="2" type="ORF">HKI81_08785</name>
</gene>
<dbReference type="EMBL" id="JABEQB010000025">
    <property type="protein sequence ID" value="NNG67313.1"/>
    <property type="molecule type" value="Genomic_DNA"/>
</dbReference>
<dbReference type="Pfam" id="PF06114">
    <property type="entry name" value="Peptidase_M78"/>
    <property type="match status" value="1"/>
</dbReference>
<dbReference type="Gene3D" id="1.10.10.2910">
    <property type="match status" value="1"/>
</dbReference>
<feature type="domain" description="IrrE N-terminal-like" evidence="1">
    <location>
        <begin position="98"/>
        <end position="184"/>
    </location>
</feature>
<sequence>MNRIKYNSPRYHYIKNVVSDLYIEFKIDSYPINVKKLFRKIPNSRVISFSKFMRKYNLSLHEVYMYLNTDEGCTIYDFKTNRYIVYYNDIKYGFIYIKTPERQRWTLAHELGHILLKHHTITNKTKIFRNTLTDEEYNWMEKEANYFASLLLAYPVILYKLKIKNSADIASICGISQEAASYRFEDYQKWNRNKKIDRKDLLILEYFNDFLHKKHCPVCGYDTKSLNYVYCPICGAKLERRSGNMIYNDGYELDKNGRAVICPVCGNEEIGEDPDEQYCIICGTYLVNKCTHDYDEVNNFTGEIIKPACGKIVPGNARYCPYCGSETTFFRDGILKPWQEAKKQIEALDFDEELDELPDDYETVSVDDLPF</sequence>
<dbReference type="Proteomes" id="UP000529861">
    <property type="component" value="Unassembled WGS sequence"/>
</dbReference>
<proteinExistence type="predicted"/>
<comment type="caution">
    <text evidence="2">The sequence shown here is derived from an EMBL/GenBank/DDBJ whole genome shotgun (WGS) entry which is preliminary data.</text>
</comment>
<protein>
    <submittedName>
        <fullName evidence="2">ImmA/IrrE family metallo-endopeptidase</fullName>
    </submittedName>
</protein>
<dbReference type="AlphaFoldDB" id="A0A7Y2PMP7"/>
<dbReference type="RefSeq" id="WP_170271176.1">
    <property type="nucleotide sequence ID" value="NZ_JABEQB010000025.1"/>
</dbReference>
<name>A0A7Y2PMP7_9THEO</name>
<organism evidence="2 3">
    <name type="scientific">Caldanaerobacter subterraneus</name>
    <dbReference type="NCBI Taxonomy" id="911092"/>
    <lineage>
        <taxon>Bacteria</taxon>
        <taxon>Bacillati</taxon>
        <taxon>Bacillota</taxon>
        <taxon>Clostridia</taxon>
        <taxon>Thermoanaerobacterales</taxon>
        <taxon>Thermoanaerobacteraceae</taxon>
        <taxon>Caldanaerobacter</taxon>
    </lineage>
</organism>
<evidence type="ECO:0000313" key="2">
    <source>
        <dbReference type="EMBL" id="NNG67313.1"/>
    </source>
</evidence>
<dbReference type="InterPro" id="IPR010359">
    <property type="entry name" value="IrrE_HExxH"/>
</dbReference>
<accession>A0A7Y2PMP7</accession>